<feature type="transmembrane region" description="Helical" evidence="1">
    <location>
        <begin position="12"/>
        <end position="31"/>
    </location>
</feature>
<evidence type="ECO:0000313" key="3">
    <source>
        <dbReference type="Proteomes" id="UP000198891"/>
    </source>
</evidence>
<dbReference type="AlphaFoldDB" id="A0A1H3Q1E0"/>
<keyword evidence="3" id="KW-1185">Reference proteome</keyword>
<name>A0A1H3Q1E0_9MICO</name>
<sequence length="112" mass="12433">MSNRYATPAFTRPALAPGILGAIALLAFIAVVGDPGWFTIARYVVSILALIMCWFAFQAKQWWWIPFLLAVAVLWNPVLPIDLPVFVWQIAHILGAALFVASGLFIKVHRVD</sequence>
<gene>
    <name evidence="2" type="ORF">SAMN05216554_2237</name>
</gene>
<feature type="transmembrane region" description="Helical" evidence="1">
    <location>
        <begin position="85"/>
        <end position="106"/>
    </location>
</feature>
<accession>A0A1H3Q1E0</accession>
<reference evidence="2 3" key="1">
    <citation type="submission" date="2016-10" db="EMBL/GenBank/DDBJ databases">
        <authorList>
            <person name="de Groot N.N."/>
        </authorList>
    </citation>
    <scope>NUCLEOTIDE SEQUENCE [LARGE SCALE GENOMIC DNA]</scope>
    <source>
        <strain evidence="2 3">CGMCC 4.3491</strain>
    </source>
</reference>
<dbReference type="InterPro" id="IPR046548">
    <property type="entry name" value="DUF6804"/>
</dbReference>
<evidence type="ECO:0000313" key="2">
    <source>
        <dbReference type="EMBL" id="SDZ07043.1"/>
    </source>
</evidence>
<keyword evidence="1" id="KW-0812">Transmembrane</keyword>
<evidence type="ECO:0000256" key="1">
    <source>
        <dbReference type="SAM" id="Phobius"/>
    </source>
</evidence>
<dbReference type="EMBL" id="FNPZ01000002">
    <property type="protein sequence ID" value="SDZ07043.1"/>
    <property type="molecule type" value="Genomic_DNA"/>
</dbReference>
<dbReference type="STRING" id="381665.SAMN05216554_2237"/>
<feature type="transmembrane region" description="Helical" evidence="1">
    <location>
        <begin position="62"/>
        <end position="79"/>
    </location>
</feature>
<dbReference type="OrthoDB" id="5125716at2"/>
<keyword evidence="1" id="KW-1133">Transmembrane helix</keyword>
<dbReference type="RefSeq" id="WP_092553361.1">
    <property type="nucleotide sequence ID" value="NZ_FNPZ01000002.1"/>
</dbReference>
<dbReference type="Proteomes" id="UP000198891">
    <property type="component" value="Unassembled WGS sequence"/>
</dbReference>
<organism evidence="2 3">
    <name type="scientific">Herbiconiux ginsengi</name>
    <dbReference type="NCBI Taxonomy" id="381665"/>
    <lineage>
        <taxon>Bacteria</taxon>
        <taxon>Bacillati</taxon>
        <taxon>Actinomycetota</taxon>
        <taxon>Actinomycetes</taxon>
        <taxon>Micrococcales</taxon>
        <taxon>Microbacteriaceae</taxon>
        <taxon>Herbiconiux</taxon>
    </lineage>
</organism>
<proteinExistence type="predicted"/>
<protein>
    <submittedName>
        <fullName evidence="2">Uncharacterized protein</fullName>
    </submittedName>
</protein>
<feature type="transmembrane region" description="Helical" evidence="1">
    <location>
        <begin position="37"/>
        <end position="57"/>
    </location>
</feature>
<dbReference type="Pfam" id="PF20619">
    <property type="entry name" value="DUF6804"/>
    <property type="match status" value="1"/>
</dbReference>
<keyword evidence="1" id="KW-0472">Membrane</keyword>